<dbReference type="PROSITE" id="PS00135">
    <property type="entry name" value="TRYPSIN_SER"/>
    <property type="match status" value="1"/>
</dbReference>
<evidence type="ECO:0000256" key="8">
    <source>
        <dbReference type="ARBA" id="ARBA00024195"/>
    </source>
</evidence>
<organism evidence="12 13">
    <name type="scientific">Anopheles quadriannulatus</name>
    <name type="common">Mosquito</name>
    <dbReference type="NCBI Taxonomy" id="34691"/>
    <lineage>
        <taxon>Eukaryota</taxon>
        <taxon>Metazoa</taxon>
        <taxon>Ecdysozoa</taxon>
        <taxon>Arthropoda</taxon>
        <taxon>Hexapoda</taxon>
        <taxon>Insecta</taxon>
        <taxon>Pterygota</taxon>
        <taxon>Neoptera</taxon>
        <taxon>Endopterygota</taxon>
        <taxon>Diptera</taxon>
        <taxon>Nematocera</taxon>
        <taxon>Culicoidea</taxon>
        <taxon>Culicidae</taxon>
        <taxon>Anophelinae</taxon>
        <taxon>Anopheles</taxon>
    </lineage>
</organism>
<feature type="domain" description="Peptidase S1" evidence="11">
    <location>
        <begin position="895"/>
        <end position="1138"/>
    </location>
</feature>
<accession>A0A182XAA4</accession>
<dbReference type="Pfam" id="PF00089">
    <property type="entry name" value="Trypsin"/>
    <property type="match status" value="8"/>
</dbReference>
<evidence type="ECO:0000256" key="4">
    <source>
        <dbReference type="ARBA" id="ARBA00022729"/>
    </source>
</evidence>
<evidence type="ECO:0000256" key="5">
    <source>
        <dbReference type="ARBA" id="ARBA00022859"/>
    </source>
</evidence>
<dbReference type="InterPro" id="IPR022700">
    <property type="entry name" value="CLIP"/>
</dbReference>
<proteinExistence type="inferred from homology"/>
<dbReference type="SUPFAM" id="SSF50494">
    <property type="entry name" value="Trypsin-like serine proteases"/>
    <property type="match status" value="9"/>
</dbReference>
<dbReference type="SMART" id="SM00020">
    <property type="entry name" value="Tryp_SPc"/>
    <property type="match status" value="3"/>
</dbReference>
<dbReference type="CDD" id="cd00190">
    <property type="entry name" value="Tryp_SPc"/>
    <property type="match status" value="1"/>
</dbReference>
<evidence type="ECO:0000313" key="13">
    <source>
        <dbReference type="Proteomes" id="UP000076407"/>
    </source>
</evidence>
<evidence type="ECO:0000313" key="12">
    <source>
        <dbReference type="EnsemblMetazoa" id="AQUA006743-PA"/>
    </source>
</evidence>
<keyword evidence="9" id="KW-0645">Protease</keyword>
<dbReference type="InterPro" id="IPR001254">
    <property type="entry name" value="Trypsin_dom"/>
</dbReference>
<dbReference type="SMART" id="SM00680">
    <property type="entry name" value="CLIP"/>
    <property type="match status" value="2"/>
</dbReference>
<dbReference type="PROSITE" id="PS00134">
    <property type="entry name" value="TRYPSIN_HIS"/>
    <property type="match status" value="2"/>
</dbReference>
<comment type="similarity">
    <text evidence="8">Belongs to the peptidase S1 family. CLIP subfamily.</text>
</comment>
<dbReference type="VEuPathDB" id="VectorBase:AQUA006743"/>
<dbReference type="InterPro" id="IPR018114">
    <property type="entry name" value="TRYPSIN_HIS"/>
</dbReference>
<dbReference type="PANTHER" id="PTHR24260:SF147">
    <property type="entry name" value="EG:BACR7A4.3 PROTEIN-RELATED"/>
    <property type="match status" value="1"/>
</dbReference>
<feature type="domain" description="Peptidase S1" evidence="11">
    <location>
        <begin position="2036"/>
        <end position="2252"/>
    </location>
</feature>
<feature type="domain" description="Peptidase S1" evidence="11">
    <location>
        <begin position="60"/>
        <end position="282"/>
    </location>
</feature>
<keyword evidence="3" id="KW-0399">Innate immunity</keyword>
<dbReference type="GO" id="GO:0045087">
    <property type="term" value="P:innate immune response"/>
    <property type="evidence" value="ECO:0007669"/>
    <property type="project" value="UniProtKB-KW"/>
</dbReference>
<dbReference type="GO" id="GO:0005576">
    <property type="term" value="C:extracellular region"/>
    <property type="evidence" value="ECO:0007669"/>
    <property type="project" value="UniProtKB-SubCell"/>
</dbReference>
<evidence type="ECO:0000256" key="10">
    <source>
        <dbReference type="SAM" id="SignalP"/>
    </source>
</evidence>
<feature type="chain" id="PRO_5008142631" description="Peptidase S1 domain-containing protein" evidence="10">
    <location>
        <begin position="23"/>
        <end position="2564"/>
    </location>
</feature>
<evidence type="ECO:0000256" key="2">
    <source>
        <dbReference type="ARBA" id="ARBA00022525"/>
    </source>
</evidence>
<dbReference type="InterPro" id="IPR009003">
    <property type="entry name" value="Peptidase_S1_PA"/>
</dbReference>
<evidence type="ECO:0000259" key="11">
    <source>
        <dbReference type="PROSITE" id="PS50240"/>
    </source>
</evidence>
<dbReference type="InterPro" id="IPR043504">
    <property type="entry name" value="Peptidase_S1_PA_chymotrypsin"/>
</dbReference>
<feature type="domain" description="Peptidase S1" evidence="11">
    <location>
        <begin position="656"/>
        <end position="882"/>
    </location>
</feature>
<evidence type="ECO:0000256" key="1">
    <source>
        <dbReference type="ARBA" id="ARBA00004613"/>
    </source>
</evidence>
<sequence>MLCITQSVVFVVALLLNRFSNGDRTFMAYMENELNRKQTMMPNVRESLDDCHMRYYKHSLVESSYPIFQRPHQKMSDFPHLGRIGWTGTDGTVRWSCSGTLVWENFILTSARCTSDGNSMAPDVVRLGDSGEMLEIKIAEAVHHPEYREGITQHDVALLRLQSKVELGSTVIPACLWNNEDLKFHAMTLAGWSGSDASDVVKAQVRPTLDGCDRMQSTELCVESTELDSCLDGSFLQVPLNHNGKVTPFVVAIGAPSNVSCQKLTPYTKVSSYVQWIASTIQASGEPAWEWKFKEAECALRYVHLRQYQKQVLIDQTDSLDVVTPARRRLEPRYTDAMVEIGYGAYSVSREDCYGLIIDEDTVLTLAQCTTNHGKRATFVMYMGNERNTVVQHYNHPGYREGQYYNNIGLLKVRTRFVFFRSFVPFCIWHENDLVDSIVELTGHGRRDLNYFSLHNASVDVFEPQNFQLIARANVLPINKCSYSEEFSKNLSNGLTGEHLCFGNEAYLVPETCQQAAGGPIGGKKFKFNKQFRYAYALNSFGRDCGFGRAAVGVRLSSHIGWLQSVLLPDHRKDSGSIHFLHSELEENDTCRHVDGAAGLCVEATRCPKIRYDFSANRRVVFCQTSTVVCCPYENMVNETAASGRELDECADRIKASSGSTNEAQFEMGYIPEPHLVEVGFRGNGDTKAQWSCKGTLITSKAVLTSAKCLQQQSIAPSVIRLGLNDAAPVVNAEETILHPEFDVTSGKNNIALIKMRDAIDQSTIAIHPACLWKNQTHTPFEMIQPVINGTTDSYVYPTAMYNRDCEALEEGLSSNQLCVDVQPHDTKVSLGDPLFWSEVMDDGTRVQYLVGIMSHVTAGDRTVNVHSRISSYVGWIKNCHYRYYKYGKTSMIKPAFGQPTYLREFAHMAAIGWTQPDGTITFNCGGSLIWENYILTAAHCVEDAQQNAPDVARFGDLDLFNATDDQFAQQLKIVEIIRHPEHRHRNRYHDIALMRLERKVVLHDTVAPACLWTDDEIRFKRFEATGWGDTGFAAEKTPILLKVALSPVANEQCYEHYSNLRGLRNGLHANQLCAGDARMDTCPGDSGGPLQVKLLHNTRETPFLVGVTSFGLACGLSVPGVYTRVAPYVPWIRSVLKDRGENATEWKFQPQACALRYAQYREFEPRVLLHKSQESEQIDLSEAHLFSTTSRQLAAIHWNGTDYSEQNDCFGVIVDDSTIVTLARCTRKNGLPPAYVSYLENERNAVIRSYIHPNWKEGSLYADVGLLELKEPLEISFQFQPACIWDRADLPESEFFVSGRGLSELHAIYVEEDDLETSASLNHIINVLGVVELHNGTNCTQYRNETPAEHLCFGAEPFLVPGTCHQSLGGPLEREVGRSGRSLPYVYALNLAGRDCGYGESALGVRLASHLAWFNTVLFPRRVEDDPEEAFIFLNNDLEEGDTCAVDGVGMGVCTIAMNCPRMLYRFQLNQPVQFCGSGSVLCCPREDVRSALDAEWREIDSCATERNDMGKDFDPRRHMVSLDWSNGTETESCIATMISNRTFLTAASCFEGKGSLEYVTLDNSELQMIVLMVVEKVRVHPEYDSTTKRHNIALITVLNRTEAVFGNSPICLWSNQTHTPFYLEQVGLTEESTLGPALAFTKFNSDCDRTFRRTLDEHELCVDVEQLPYMDTVEVDEGMPAFWKGRGTGNYLVGIASHSAPNDSSVFLHTRIAPYVGWIKSLANPAQGVLHEALKPNERETLDDCHLRFYSFGAPAAGRPAYLREFAHIGAIGWSQPDGTVRWSCGGSLIWENFVLTAAHCAADLKYFASTFGVVDRLNETVAPACLWSEEELRFDVLEAAGWGATGFSRCCAYGFGITLTIRHQSHVSLKPVERDRCDQFYRVGDCGLREGLQDYQLCAGDVKMDTCPISGRSLMRIFGMMALNYDAIVQGDSEGPLQIKLLHNAKVTPFVVAVTSFGSACGQSTPGVYTKFESYACALRYVQLREYEPDVVSRKSEGRESLSFDGVHITIEDSLSTVKIGWEDAKLKAPDNCYGVLIDEGSLLTLAECTSSEGQPATHVIVLDDMWKEIVRLYTHPNYRPASLYNNIAIVKLKEPILFISRYFTPASPWFYPELPDPEFEVTGRGRNDLNTVPLDDEQVIGLDARNASLLVRSAEQRDGNCSLSQAHRQRFTIELSDEHLCFGHGTFLVPDTCEQLFGGPIQRNLFRYSKYSKHVYALNLLGRDCGFGQSAVGVRLAHHAEWMSKVLLPQRRHAAAPVQFYNTDLEQNDHCRRTDGSQGICTELARCPKVRYDLQVERQVTFCANRTVVCCPYHNVLNGTDGVGVELDECETRYSALHQNGIFEPYWENPIVERFPYVVMIAWQMRDGEFDFCIGTLITRSMALSSANCLSRISSNRTVLKLGWEKTAPTLWVKETILHPQYKESTLRNDIGIVKIDGEVDSKTGKVPACLWQNQTHTPFHMRQFMLSELQYLNSYPKYNKDCEPYQHFGNRSLEATQLCADLELEFQAIETGEPAFWQKKLADGGGVVHYLVGIVSYVFPMTTVQTRIVSYVDWIKMHV</sequence>
<evidence type="ECO:0000256" key="6">
    <source>
        <dbReference type="ARBA" id="ARBA00023157"/>
    </source>
</evidence>
<dbReference type="InterPro" id="IPR001314">
    <property type="entry name" value="Peptidase_S1A"/>
</dbReference>
<dbReference type="FunFam" id="2.40.10.10:FF:000028">
    <property type="entry name" value="Serine protease easter"/>
    <property type="match status" value="1"/>
</dbReference>
<dbReference type="InterPro" id="IPR033116">
    <property type="entry name" value="TRYPSIN_SER"/>
</dbReference>
<dbReference type="InterPro" id="IPR051333">
    <property type="entry name" value="CLIP_Serine_Protease"/>
</dbReference>
<evidence type="ECO:0000256" key="9">
    <source>
        <dbReference type="RuleBase" id="RU363034"/>
    </source>
</evidence>
<dbReference type="PROSITE" id="PS50240">
    <property type="entry name" value="TRYPSIN_DOM"/>
    <property type="match status" value="8"/>
</dbReference>
<name>A0A182XAA4_ANOQN</name>
<keyword evidence="6" id="KW-1015">Disulfide bond</keyword>
<dbReference type="EnsemblMetazoa" id="AQUA006743-RA">
    <property type="protein sequence ID" value="AQUA006743-PA"/>
    <property type="gene ID" value="AQUA006743"/>
</dbReference>
<protein>
    <recommendedName>
        <fullName evidence="11">Peptidase S1 domain-containing protein</fullName>
    </recommendedName>
</protein>
<feature type="domain" description="Peptidase S1" evidence="11">
    <location>
        <begin position="313"/>
        <end position="568"/>
    </location>
</feature>
<reference evidence="12" key="1">
    <citation type="submission" date="2020-05" db="UniProtKB">
        <authorList>
            <consortium name="EnsemblMetazoa"/>
        </authorList>
    </citation>
    <scope>IDENTIFICATION</scope>
    <source>
        <strain evidence="12">SANGQUA</strain>
    </source>
</reference>
<evidence type="ECO:0000256" key="3">
    <source>
        <dbReference type="ARBA" id="ARBA00022588"/>
    </source>
</evidence>
<feature type="domain" description="Peptidase S1" evidence="11">
    <location>
        <begin position="1210"/>
        <end position="1420"/>
    </location>
</feature>
<keyword evidence="7" id="KW-0325">Glycoprotein</keyword>
<dbReference type="Gene3D" id="2.40.10.10">
    <property type="entry name" value="Trypsin-like serine proteases"/>
    <property type="match status" value="10"/>
</dbReference>
<feature type="signal peptide" evidence="10">
    <location>
        <begin position="1"/>
        <end position="22"/>
    </location>
</feature>
<keyword evidence="2" id="KW-0964">Secreted</keyword>
<keyword evidence="9" id="KW-0720">Serine protease</keyword>
<dbReference type="Proteomes" id="UP000076407">
    <property type="component" value="Unassembled WGS sequence"/>
</dbReference>
<dbReference type="PANTHER" id="PTHR24260">
    <property type="match status" value="1"/>
</dbReference>
<keyword evidence="13" id="KW-1185">Reference proteome</keyword>
<feature type="domain" description="Peptidase S1" evidence="11">
    <location>
        <begin position="1521"/>
        <end position="1996"/>
    </location>
</feature>
<feature type="domain" description="Peptidase S1" evidence="11">
    <location>
        <begin position="2320"/>
        <end position="2564"/>
    </location>
</feature>
<keyword evidence="4 10" id="KW-0732">Signal</keyword>
<dbReference type="GO" id="GO:0006508">
    <property type="term" value="P:proteolysis"/>
    <property type="evidence" value="ECO:0007669"/>
    <property type="project" value="UniProtKB-KW"/>
</dbReference>
<keyword evidence="9" id="KW-0378">Hydrolase</keyword>
<keyword evidence="5" id="KW-0391">Immunity</keyword>
<dbReference type="GO" id="GO:0004252">
    <property type="term" value="F:serine-type endopeptidase activity"/>
    <property type="evidence" value="ECO:0007669"/>
    <property type="project" value="InterPro"/>
</dbReference>
<dbReference type="PRINTS" id="PR00722">
    <property type="entry name" value="CHYMOTRYPSIN"/>
</dbReference>
<evidence type="ECO:0000256" key="7">
    <source>
        <dbReference type="ARBA" id="ARBA00023180"/>
    </source>
</evidence>
<dbReference type="STRING" id="34691.A0A182XAA4"/>
<comment type="subcellular location">
    <subcellularLocation>
        <location evidence="1">Secreted</location>
    </subcellularLocation>
</comment>